<dbReference type="PROSITE" id="PS50837">
    <property type="entry name" value="NACHT"/>
    <property type="match status" value="1"/>
</dbReference>
<dbReference type="SMART" id="SM01288">
    <property type="entry name" value="FISNA"/>
    <property type="match status" value="1"/>
</dbReference>
<keyword evidence="6" id="KW-0067">ATP-binding</keyword>
<dbReference type="InterPro" id="IPR007111">
    <property type="entry name" value="NACHT_NTPase"/>
</dbReference>
<dbReference type="Pfam" id="PF17779">
    <property type="entry name" value="WHD_NOD2"/>
    <property type="match status" value="1"/>
</dbReference>
<dbReference type="Ensembl" id="ENSGACT00000044834.1">
    <property type="protein sequence ID" value="ENSGACP00000051353.1"/>
    <property type="gene ID" value="ENSGACG00000030027.1"/>
</dbReference>
<reference evidence="9" key="3">
    <citation type="submission" date="2025-09" db="UniProtKB">
        <authorList>
            <consortium name="Ensembl"/>
        </authorList>
    </citation>
    <scope>IDENTIFICATION</scope>
</reference>
<evidence type="ECO:0000313" key="10">
    <source>
        <dbReference type="Proteomes" id="UP000007635"/>
    </source>
</evidence>
<reference evidence="9 10" key="1">
    <citation type="journal article" date="2021" name="G3 (Bethesda)">
        <title>Improved contiguity of the threespine stickleback genome using long-read sequencing.</title>
        <authorList>
            <person name="Nath S."/>
            <person name="Shaw D.E."/>
            <person name="White M.A."/>
        </authorList>
    </citation>
    <scope>NUCLEOTIDE SEQUENCE [LARGE SCALE GENOMIC DNA]</scope>
    <source>
        <strain evidence="9 10">Lake Benthic</strain>
    </source>
</reference>
<keyword evidence="10" id="KW-1185">Reference proteome</keyword>
<dbReference type="Gene3D" id="3.80.10.10">
    <property type="entry name" value="Ribonuclease Inhibitor"/>
    <property type="match status" value="1"/>
</dbReference>
<evidence type="ECO:0000256" key="3">
    <source>
        <dbReference type="ARBA" id="ARBA00022614"/>
    </source>
</evidence>
<dbReference type="PROSITE" id="PS51450">
    <property type="entry name" value="LRR"/>
    <property type="match status" value="1"/>
</dbReference>
<evidence type="ECO:0000313" key="9">
    <source>
        <dbReference type="Ensembl" id="ENSGACP00000051353.1"/>
    </source>
</evidence>
<dbReference type="AlphaFoldDB" id="A0AAQ4QM15"/>
<dbReference type="Pfam" id="PF17776">
    <property type="entry name" value="NLRC4_HD2"/>
    <property type="match status" value="1"/>
</dbReference>
<evidence type="ECO:0000256" key="5">
    <source>
        <dbReference type="ARBA" id="ARBA00022741"/>
    </source>
</evidence>
<dbReference type="InterPro" id="IPR041075">
    <property type="entry name" value="NOD1/2_WH"/>
</dbReference>
<evidence type="ECO:0000256" key="6">
    <source>
        <dbReference type="ARBA" id="ARBA00022840"/>
    </source>
</evidence>
<dbReference type="SUPFAM" id="SSF52047">
    <property type="entry name" value="RNI-like"/>
    <property type="match status" value="1"/>
</dbReference>
<dbReference type="InterPro" id="IPR001611">
    <property type="entry name" value="Leu-rich_rpt"/>
</dbReference>
<keyword evidence="2" id="KW-0963">Cytoplasm</keyword>
<accession>A0AAQ4QM15</accession>
<evidence type="ECO:0000256" key="1">
    <source>
        <dbReference type="ARBA" id="ARBA00004496"/>
    </source>
</evidence>
<dbReference type="PANTHER" id="PTHR24106">
    <property type="entry name" value="NACHT, LRR AND CARD DOMAINS-CONTAINING"/>
    <property type="match status" value="1"/>
</dbReference>
<dbReference type="InterPro" id="IPR032675">
    <property type="entry name" value="LRR_dom_sf"/>
</dbReference>
<dbReference type="InterPro" id="IPR029495">
    <property type="entry name" value="NACHT-assoc"/>
</dbReference>
<feature type="compositionally biased region" description="Polar residues" evidence="7">
    <location>
        <begin position="150"/>
        <end position="162"/>
    </location>
</feature>
<feature type="region of interest" description="Disordered" evidence="7">
    <location>
        <begin position="1"/>
        <end position="162"/>
    </location>
</feature>
<dbReference type="Pfam" id="PF14484">
    <property type="entry name" value="FISNA"/>
    <property type="match status" value="1"/>
</dbReference>
<dbReference type="InterPro" id="IPR051261">
    <property type="entry name" value="NLR"/>
</dbReference>
<dbReference type="GO" id="GO:0005737">
    <property type="term" value="C:cytoplasm"/>
    <property type="evidence" value="ECO:0007669"/>
    <property type="project" value="UniProtKB-SubCell"/>
</dbReference>
<reference evidence="9" key="2">
    <citation type="submission" date="2025-08" db="UniProtKB">
        <authorList>
            <consortium name="Ensembl"/>
        </authorList>
    </citation>
    <scope>IDENTIFICATION</scope>
</reference>
<name>A0AAQ4QM15_GASAC</name>
<dbReference type="Gene3D" id="3.40.50.300">
    <property type="entry name" value="P-loop containing nucleotide triphosphate hydrolases"/>
    <property type="match status" value="1"/>
</dbReference>
<dbReference type="SMART" id="SM00368">
    <property type="entry name" value="LRR_RI"/>
    <property type="match status" value="4"/>
</dbReference>
<dbReference type="GeneTree" id="ENSGT01120000271898"/>
<keyword evidence="3" id="KW-0433">Leucine-rich repeat</keyword>
<evidence type="ECO:0000256" key="7">
    <source>
        <dbReference type="SAM" id="MobiDB-lite"/>
    </source>
</evidence>
<keyword evidence="4" id="KW-0677">Repeat</keyword>
<proteinExistence type="predicted"/>
<keyword evidence="5" id="KW-0547">Nucleotide-binding</keyword>
<organism evidence="9 10">
    <name type="scientific">Gasterosteus aculeatus aculeatus</name>
    <name type="common">three-spined stickleback</name>
    <dbReference type="NCBI Taxonomy" id="481459"/>
    <lineage>
        <taxon>Eukaryota</taxon>
        <taxon>Metazoa</taxon>
        <taxon>Chordata</taxon>
        <taxon>Craniata</taxon>
        <taxon>Vertebrata</taxon>
        <taxon>Euteleostomi</taxon>
        <taxon>Actinopterygii</taxon>
        <taxon>Neopterygii</taxon>
        <taxon>Teleostei</taxon>
        <taxon>Neoteleostei</taxon>
        <taxon>Acanthomorphata</taxon>
        <taxon>Eupercaria</taxon>
        <taxon>Perciformes</taxon>
        <taxon>Cottioidei</taxon>
        <taxon>Gasterosteales</taxon>
        <taxon>Gasterosteidae</taxon>
        <taxon>Gasterosteus</taxon>
    </lineage>
</organism>
<dbReference type="FunFam" id="3.40.50.300:FF:001524">
    <property type="entry name" value="Si:dkey-126g1.7"/>
    <property type="match status" value="1"/>
</dbReference>
<dbReference type="InterPro" id="IPR027417">
    <property type="entry name" value="P-loop_NTPase"/>
</dbReference>
<dbReference type="Pfam" id="PF13516">
    <property type="entry name" value="LRR_6"/>
    <property type="match status" value="2"/>
</dbReference>
<dbReference type="Proteomes" id="UP000007635">
    <property type="component" value="Unassembled WGS sequence"/>
</dbReference>
<sequence length="995" mass="112196">MNQAEDPEDGVPPSEAPLCGEHDSQTKAQRIHQRPGPGPGPGPSCVSMKSNQSMDPPLFFKDVGPSVDARIHQRPGPGPSCVSMNSNRSMEPPLLFKDVGSSVDASSHQQRGKSPEPRCLSMKSDRSMGRWFNFNDGRRSYDTEEDQESSEVPTGPSAQQHQTHLDSIFMLLEENILTFVKNELKKLQKVVSSDYPECLEKEEVLDEEQRRSREAFVKISVHFLRRMKQEELAERLQSRLHAAVCQRELKSNLKKKFQCVFEGIAKAGNTTLLNEIFTELYITEGGTAEVNEEHEVRQIETASRKPARPETTIRQEDLLKASAGGEEPIRTVMTKGVAGIGKTVLTQKFTLDWAEDKDHQDIQFTFPFTFRELNLLREKKYSLVGLVHHFFSETRAAGICRFEEFQVVFIFDGLDECRLPLDFHKNEILTDVTELASVDVLLTNLIRGKLLPSARLWITTRPAAANQIPPECVGMVTEVRGFTDPQKEEYFRKRFRGEEQASKIISHIKTSRSLHIMCHIPVFCWITATVLEEVLKTREGGELPKSLTEMYIHFLVVQSKVKKVKYDGGAETDPHWSPESRKMIESLGKLAFDQLQKGNLVFYESDLTECGIDIRAASVYSGVFTQIFREERRLYQDKVFCFVHLSVQEFLAAFHVHLTFFSSGVNLLSDEQQQTTSLWSKVFEDKPEPMRLYQSAVDKALQSPNGHLDLFLRFLLGLSLETNQTLLRGLLTQTGSRSQTNQETVQYIKKTISENVSPEKSINLFHCLNELNDISLVEEIQQSLRSGRLSTNKLSPAQWSALVFILLSSEEDLEVFDLKKYSASEEALLRLLPVVKASNKVLLSDCNLSERSCDALSSVLSSQSSSLRELDLSNNHLQDSGVKLLSAGLKSPHCELETLRLSGCLITEEGCASLASALSFNPSHLRELDLSYNHPGDSGVKLLSAGLEDPHWRLETLRVGSSSSDCFFVRMGTPFTALYKEGRLYLTYLCKSFIS</sequence>
<feature type="domain" description="NACHT" evidence="8">
    <location>
        <begin position="330"/>
        <end position="464"/>
    </location>
</feature>
<evidence type="ECO:0000259" key="8">
    <source>
        <dbReference type="PROSITE" id="PS50837"/>
    </source>
</evidence>
<evidence type="ECO:0000256" key="4">
    <source>
        <dbReference type="ARBA" id="ARBA00022737"/>
    </source>
</evidence>
<dbReference type="Pfam" id="PF05729">
    <property type="entry name" value="NACHT"/>
    <property type="match status" value="1"/>
</dbReference>
<protein>
    <recommendedName>
        <fullName evidence="8">NACHT domain-containing protein</fullName>
    </recommendedName>
</protein>
<evidence type="ECO:0000256" key="2">
    <source>
        <dbReference type="ARBA" id="ARBA00022490"/>
    </source>
</evidence>
<comment type="subcellular location">
    <subcellularLocation>
        <location evidence="1">Cytoplasm</location>
    </subcellularLocation>
</comment>
<dbReference type="InterPro" id="IPR041267">
    <property type="entry name" value="NLRP_HD2"/>
</dbReference>
<dbReference type="GO" id="GO:0005524">
    <property type="term" value="F:ATP binding"/>
    <property type="evidence" value="ECO:0007669"/>
    <property type="project" value="UniProtKB-KW"/>
</dbReference>